<evidence type="ECO:0000313" key="8">
    <source>
        <dbReference type="Proteomes" id="UP000007058"/>
    </source>
</evidence>
<comment type="similarity">
    <text evidence="2">Belongs to the methyl-accepting chemotaxis (MCP) protein family.</text>
</comment>
<feature type="domain" description="Methyl-accepting transducer" evidence="4">
    <location>
        <begin position="455"/>
        <end position="670"/>
    </location>
</feature>
<dbReference type="PANTHER" id="PTHR32089">
    <property type="entry name" value="METHYL-ACCEPTING CHEMOTAXIS PROTEIN MCPB"/>
    <property type="match status" value="1"/>
</dbReference>
<dbReference type="Gene3D" id="6.10.340.10">
    <property type="match status" value="1"/>
</dbReference>
<keyword evidence="1 3" id="KW-0807">Transducer</keyword>
<name>Q2W1T8_PARM1</name>
<dbReference type="SUPFAM" id="SSF58104">
    <property type="entry name" value="Methyl-accepting chemotaxis protein (MCP) signaling domain"/>
    <property type="match status" value="1"/>
</dbReference>
<dbReference type="Pfam" id="PF08376">
    <property type="entry name" value="NIT"/>
    <property type="match status" value="1"/>
</dbReference>
<dbReference type="Pfam" id="PF00015">
    <property type="entry name" value="MCPsignal"/>
    <property type="match status" value="1"/>
</dbReference>
<evidence type="ECO:0000259" key="6">
    <source>
        <dbReference type="PROSITE" id="PS50906"/>
    </source>
</evidence>
<feature type="domain" description="NIT" evidence="6">
    <location>
        <begin position="80"/>
        <end position="331"/>
    </location>
</feature>
<organism evidence="7 8">
    <name type="scientific">Paramagnetospirillum magneticum (strain ATCC 700264 / AMB-1)</name>
    <name type="common">Magnetospirillum magneticum</name>
    <dbReference type="NCBI Taxonomy" id="342108"/>
    <lineage>
        <taxon>Bacteria</taxon>
        <taxon>Pseudomonadati</taxon>
        <taxon>Pseudomonadota</taxon>
        <taxon>Alphaproteobacteria</taxon>
        <taxon>Rhodospirillales</taxon>
        <taxon>Magnetospirillaceae</taxon>
        <taxon>Paramagnetospirillum</taxon>
    </lineage>
</organism>
<proteinExistence type="inferred from homology"/>
<sequence length="711" mass="74327">MTFVWCWRVLDGELRLLSREFRFGGLPMFRLTDLRISAKIALSFLFPVILILGLAGYVISDKARVVSETSTLAGIAPLTAEISALVHEVQKERGASAVFIGSKGEKFGAELKAQRQLTDAAREKLTRSLAGIDVSALGASFPPKVDKATKRLEALIASRGAIDALAMDGRTALGNFTETIRFQLDMVNQIAVLSSDARVGRMIGAYLKLMEGKEKAGQERATAAGAFSSGKFEPEVYRRFVAIVAEQQLFLGEFQESAAPAQVDFFRTTLDDEASRTVERMRKVGLDSPATGTVGDVTGPAWFAAATSRINLLKKVEDHMAADVQALAAQVNGDARGVLLTTVLGVVAALVIALAVAWTVVRQLTSAIGSLVGTMERLAADDFSVSVGGTERADEMGAMARSVQIFKDAMMRGHDLARKQLAEAHNGELRGRAIEALVNRFQGSAERMVAAVSSAAQRLQGTAAAMSAAASDTNDRATVVAGATELASANVQTVAAAAEELTSSIQEIGRQVHRSAEISGNAVAEAGDAQNDVTGLATMVGKIGEVVTLINDIAAQTNLLALNATIEAARAGEAGKGFAVVAGEVKNLANQTARATGEIGQQISSVQQQTEKVVGAISDIVTIIREVGEITASIASAVEEQSAATQEIARSVEQAAAGTAEVSANVGGVQDAAGRTGGAAVEVLDASRAMGEEAVNLKTTIDGFLGEIRAV</sequence>
<evidence type="ECO:0000259" key="4">
    <source>
        <dbReference type="PROSITE" id="PS50111"/>
    </source>
</evidence>
<accession>Q2W1T8</accession>
<dbReference type="InterPro" id="IPR010910">
    <property type="entry name" value="Nitrate/nitrite_sensing_bac"/>
</dbReference>
<dbReference type="PROSITE" id="PS50111">
    <property type="entry name" value="CHEMOTAXIS_TRANSDUC_2"/>
    <property type="match status" value="1"/>
</dbReference>
<dbReference type="Gene3D" id="1.10.287.950">
    <property type="entry name" value="Methyl-accepting chemotaxis protein"/>
    <property type="match status" value="1"/>
</dbReference>
<keyword evidence="8" id="KW-1185">Reference proteome</keyword>
<dbReference type="InterPro" id="IPR004089">
    <property type="entry name" value="MCPsignal_dom"/>
</dbReference>
<dbReference type="GO" id="GO:0016020">
    <property type="term" value="C:membrane"/>
    <property type="evidence" value="ECO:0007669"/>
    <property type="project" value="InterPro"/>
</dbReference>
<dbReference type="STRING" id="342108.amb3383"/>
<dbReference type="InterPro" id="IPR003660">
    <property type="entry name" value="HAMP_dom"/>
</dbReference>
<gene>
    <name evidence="7" type="ordered locus">amb3383</name>
</gene>
<feature type="domain" description="HAMP" evidence="5">
    <location>
        <begin position="362"/>
        <end position="415"/>
    </location>
</feature>
<dbReference type="Pfam" id="PF00672">
    <property type="entry name" value="HAMP"/>
    <property type="match status" value="1"/>
</dbReference>
<dbReference type="PROSITE" id="PS50906">
    <property type="entry name" value="NIT"/>
    <property type="match status" value="1"/>
</dbReference>
<dbReference type="SMART" id="SM00283">
    <property type="entry name" value="MA"/>
    <property type="match status" value="1"/>
</dbReference>
<dbReference type="Proteomes" id="UP000007058">
    <property type="component" value="Chromosome"/>
</dbReference>
<reference evidence="7 8" key="1">
    <citation type="journal article" date="2005" name="DNA Res.">
        <title>Complete genome sequence of the facultative anaerobic magnetotactic bacterium Magnetospirillum sp. strain AMB-1.</title>
        <authorList>
            <person name="Matsunaga T."/>
            <person name="Okamura Y."/>
            <person name="Fukuda Y."/>
            <person name="Wahyudi A.T."/>
            <person name="Murase Y."/>
            <person name="Takeyama H."/>
        </authorList>
    </citation>
    <scope>NUCLEOTIDE SEQUENCE [LARGE SCALE GENOMIC DNA]</scope>
    <source>
        <strain evidence="8">ATCC 700264 / AMB-1</strain>
    </source>
</reference>
<dbReference type="KEGG" id="mag:amb3383"/>
<dbReference type="SMART" id="SM00304">
    <property type="entry name" value="HAMP"/>
    <property type="match status" value="1"/>
</dbReference>
<evidence type="ECO:0000256" key="2">
    <source>
        <dbReference type="ARBA" id="ARBA00029447"/>
    </source>
</evidence>
<evidence type="ECO:0000256" key="1">
    <source>
        <dbReference type="ARBA" id="ARBA00023224"/>
    </source>
</evidence>
<evidence type="ECO:0000256" key="3">
    <source>
        <dbReference type="PROSITE-ProRule" id="PRU00284"/>
    </source>
</evidence>
<evidence type="ECO:0000259" key="5">
    <source>
        <dbReference type="PROSITE" id="PS50885"/>
    </source>
</evidence>
<dbReference type="GO" id="GO:0007165">
    <property type="term" value="P:signal transduction"/>
    <property type="evidence" value="ECO:0007669"/>
    <property type="project" value="UniProtKB-KW"/>
</dbReference>
<dbReference type="EMBL" id="AP007255">
    <property type="protein sequence ID" value="BAE52187.1"/>
    <property type="molecule type" value="Genomic_DNA"/>
</dbReference>
<dbReference type="AlphaFoldDB" id="Q2W1T8"/>
<dbReference type="InterPro" id="IPR013587">
    <property type="entry name" value="Nitrate/nitrite_sensing"/>
</dbReference>
<evidence type="ECO:0000313" key="7">
    <source>
        <dbReference type="EMBL" id="BAE52187.1"/>
    </source>
</evidence>
<dbReference type="PANTHER" id="PTHR32089:SF112">
    <property type="entry name" value="LYSOZYME-LIKE PROTEIN-RELATED"/>
    <property type="match status" value="1"/>
</dbReference>
<dbReference type="HOGENOM" id="CLU_000445_107_27_5"/>
<protein>
    <submittedName>
        <fullName evidence="7">Methyl-accepting chemotaxis protein</fullName>
    </submittedName>
</protein>
<dbReference type="PROSITE" id="PS50885">
    <property type="entry name" value="HAMP"/>
    <property type="match status" value="1"/>
</dbReference>